<dbReference type="PANTHER" id="PTHR38435">
    <property type="match status" value="1"/>
</dbReference>
<accession>A0A3N4G8Q7</accession>
<reference evidence="3 4" key="1">
    <citation type="submission" date="2018-11" db="EMBL/GenBank/DDBJ databases">
        <title>Aerococcus sp. SJQ22, whole genome shotgun sequence.</title>
        <authorList>
            <person name="Sun L."/>
            <person name="Gao X."/>
            <person name="Chen W."/>
            <person name="Huang K."/>
        </authorList>
    </citation>
    <scope>NUCLEOTIDE SEQUENCE [LARGE SCALE GENOMIC DNA]</scope>
    <source>
        <strain evidence="3 4">SJQ22</strain>
    </source>
</reference>
<dbReference type="Gene3D" id="3.20.20.70">
    <property type="entry name" value="Aldolase class I"/>
    <property type="match status" value="1"/>
</dbReference>
<dbReference type="InterPro" id="IPR008589">
    <property type="entry name" value="MupG"/>
</dbReference>
<dbReference type="OrthoDB" id="5809921at2"/>
<dbReference type="Gene3D" id="2.40.100.10">
    <property type="entry name" value="Cyclophilin-like"/>
    <property type="match status" value="1"/>
</dbReference>
<dbReference type="RefSeq" id="WP_123780538.1">
    <property type="nucleotide sequence ID" value="NZ_RKMG01000021.1"/>
</dbReference>
<dbReference type="SUPFAM" id="SSF50891">
    <property type="entry name" value="Cyclophilin-like"/>
    <property type="match status" value="1"/>
</dbReference>
<dbReference type="InterPro" id="IPR029000">
    <property type="entry name" value="Cyclophilin-like_dom_sf"/>
</dbReference>
<feature type="domain" description="6-phospho-N-acetylmuramidase C-terminal" evidence="1">
    <location>
        <begin position="253"/>
        <end position="349"/>
    </location>
</feature>
<evidence type="ECO:0000259" key="2">
    <source>
        <dbReference type="Pfam" id="PF19200"/>
    </source>
</evidence>
<dbReference type="AlphaFoldDB" id="A0A3N4G8Q7"/>
<name>A0A3N4G8Q7_9LACT</name>
<dbReference type="SUPFAM" id="SSF51445">
    <property type="entry name" value="(Trans)glycosidases"/>
    <property type="match status" value="1"/>
</dbReference>
<feature type="domain" description="6-phospho-N-acetylmuramidase N-terminal" evidence="2">
    <location>
        <begin position="2"/>
        <end position="228"/>
    </location>
</feature>
<evidence type="ECO:0000313" key="4">
    <source>
        <dbReference type="Proteomes" id="UP000273977"/>
    </source>
</evidence>
<gene>
    <name evidence="3" type="ORF">EF384_06815</name>
</gene>
<evidence type="ECO:0000313" key="3">
    <source>
        <dbReference type="EMBL" id="RPA59112.1"/>
    </source>
</evidence>
<dbReference type="EMBL" id="RKMG01000021">
    <property type="protein sequence ID" value="RPA59112.1"/>
    <property type="molecule type" value="Genomic_DNA"/>
</dbReference>
<keyword evidence="4" id="KW-1185">Reference proteome</keyword>
<dbReference type="InterPro" id="IPR043797">
    <property type="entry name" value="MupG_N"/>
</dbReference>
<dbReference type="InterPro" id="IPR017853">
    <property type="entry name" value="GH"/>
</dbReference>
<protein>
    <submittedName>
        <fullName evidence="3">DUF871 domain-containing protein</fullName>
    </submittedName>
</protein>
<dbReference type="Pfam" id="PF19200">
    <property type="entry name" value="MupG_N"/>
    <property type="match status" value="1"/>
</dbReference>
<sequence length="367" mass="41678">MFGCSIFLNEEIDFDYLKMMKKSGFEGIFTSIHIPEDDDSVYINRIKTLGKFVRENHLTLMVDVSGNTLEKIGASFMNVQPLLDIGITGLRIDYGISNQTIADLSHKMDIALNASTIGKEDIEELSYLKANFSNIEAWHNYYPRPKTGLDEYQFHKKNAWLHHQGLKVMAFVPGNSKKRGPLYKGLPTIEKHRNLHPLVASVELINQYHVDHVYIGDPGISTLLQRQFQNFILNNKILLRADKLVDNDEKLLAHIAGEHTNRKDAARDVIRSEESRLIRKISAVPKMNTIPRLKGSITIDNEAYGRYMGEVQITKVNLSQDEKVNVIAKVSEEDLLLIDIIEPGQKFEFLLEDGYGFGKINHGATEP</sequence>
<dbReference type="PANTHER" id="PTHR38435:SF2">
    <property type="entry name" value="DUF871 DOMAIN-CONTAINING PROTEIN"/>
    <property type="match status" value="1"/>
</dbReference>
<comment type="caution">
    <text evidence="3">The sequence shown here is derived from an EMBL/GenBank/DDBJ whole genome shotgun (WGS) entry which is preliminary data.</text>
</comment>
<dbReference type="InterPro" id="IPR013785">
    <property type="entry name" value="Aldolase_TIM"/>
</dbReference>
<dbReference type="Proteomes" id="UP000273977">
    <property type="component" value="Unassembled WGS sequence"/>
</dbReference>
<proteinExistence type="predicted"/>
<dbReference type="InterPro" id="IPR043894">
    <property type="entry name" value="MupG_C"/>
</dbReference>
<dbReference type="Pfam" id="PF05913">
    <property type="entry name" value="MupG_C"/>
    <property type="match status" value="1"/>
</dbReference>
<organism evidence="3 4">
    <name type="scientific">Aerococcus agrisoli</name>
    <dbReference type="NCBI Taxonomy" id="2487350"/>
    <lineage>
        <taxon>Bacteria</taxon>
        <taxon>Bacillati</taxon>
        <taxon>Bacillota</taxon>
        <taxon>Bacilli</taxon>
        <taxon>Lactobacillales</taxon>
        <taxon>Aerococcaceae</taxon>
        <taxon>Aerococcus</taxon>
    </lineage>
</organism>
<evidence type="ECO:0000259" key="1">
    <source>
        <dbReference type="Pfam" id="PF05913"/>
    </source>
</evidence>